<reference evidence="1" key="1">
    <citation type="journal article" date="2021" name="Proc. Natl. Acad. Sci. U.S.A.">
        <title>A Catalog of Tens of Thousands of Viruses from Human Metagenomes Reveals Hidden Associations with Chronic Diseases.</title>
        <authorList>
            <person name="Tisza M.J."/>
            <person name="Buck C.B."/>
        </authorList>
    </citation>
    <scope>NUCLEOTIDE SEQUENCE</scope>
    <source>
        <strain evidence="1">CtkfK18</strain>
    </source>
</reference>
<organism evidence="1">
    <name type="scientific">Myoviridae sp. ctkfK18</name>
    <dbReference type="NCBI Taxonomy" id="2825165"/>
    <lineage>
        <taxon>Viruses</taxon>
        <taxon>Duplodnaviria</taxon>
        <taxon>Heunggongvirae</taxon>
        <taxon>Uroviricota</taxon>
        <taxon>Caudoviricetes</taxon>
    </lineage>
</organism>
<dbReference type="EMBL" id="BK016265">
    <property type="protein sequence ID" value="DAG05995.1"/>
    <property type="molecule type" value="Genomic_DNA"/>
</dbReference>
<proteinExistence type="predicted"/>
<evidence type="ECO:0000313" key="1">
    <source>
        <dbReference type="EMBL" id="DAG05995.1"/>
    </source>
</evidence>
<accession>A0A8S5VHA0</accession>
<sequence>MKILKDRITLCDLEPDVAEMVYEFINELSDMLDEGLVIEHISKFNTIRISDKFNVQIEMTRGDINE</sequence>
<protein>
    <submittedName>
        <fullName evidence="1">Uncharacterized protein</fullName>
    </submittedName>
</protein>
<name>A0A8S5VHA0_9CAUD</name>